<dbReference type="Pfam" id="PF00533">
    <property type="entry name" value="BRCT"/>
    <property type="match status" value="1"/>
</dbReference>
<dbReference type="CDD" id="cd00114">
    <property type="entry name" value="LIGANc"/>
    <property type="match status" value="1"/>
</dbReference>
<evidence type="ECO:0000256" key="3">
    <source>
        <dbReference type="ARBA" id="ARBA00013308"/>
    </source>
</evidence>
<dbReference type="PIRSF" id="PIRSF001604">
    <property type="entry name" value="LigA"/>
    <property type="match status" value="1"/>
</dbReference>
<dbReference type="Gene3D" id="1.10.150.20">
    <property type="entry name" value="5' to 3' exonuclease, C-terminal subdomain"/>
    <property type="match status" value="2"/>
</dbReference>
<comment type="similarity">
    <text evidence="13 14">Belongs to the NAD-dependent DNA ligase family. LigA subfamily.</text>
</comment>
<evidence type="ECO:0000256" key="12">
    <source>
        <dbReference type="ARBA" id="ARBA00034005"/>
    </source>
</evidence>
<dbReference type="Pfam" id="PF12826">
    <property type="entry name" value="HHH_2"/>
    <property type="match status" value="1"/>
</dbReference>
<evidence type="ECO:0000256" key="2">
    <source>
        <dbReference type="ARBA" id="ARBA00012722"/>
    </source>
</evidence>
<dbReference type="EMBL" id="CP008985">
    <property type="protein sequence ID" value="AIN46966.1"/>
    <property type="molecule type" value="Genomic_DNA"/>
</dbReference>
<evidence type="ECO:0000256" key="6">
    <source>
        <dbReference type="ARBA" id="ARBA00022723"/>
    </source>
</evidence>
<dbReference type="PROSITE" id="PS01055">
    <property type="entry name" value="DNA_LIGASE_N1"/>
    <property type="match status" value="1"/>
</dbReference>
<dbReference type="InterPro" id="IPR010994">
    <property type="entry name" value="RuvA_2-like"/>
</dbReference>
<dbReference type="InterPro" id="IPR033136">
    <property type="entry name" value="DNA_ligase_CS"/>
</dbReference>
<dbReference type="Gene3D" id="3.40.50.10190">
    <property type="entry name" value="BRCT domain"/>
    <property type="match status" value="1"/>
</dbReference>
<feature type="domain" description="BRCT" evidence="16">
    <location>
        <begin position="597"/>
        <end position="673"/>
    </location>
</feature>
<keyword evidence="9 14" id="KW-0460">Magnesium</keyword>
<dbReference type="PANTHER" id="PTHR23389">
    <property type="entry name" value="CHROMOSOME TRANSMISSION FIDELITY FACTOR 18"/>
    <property type="match status" value="1"/>
</dbReference>
<dbReference type="NCBIfam" id="NF005932">
    <property type="entry name" value="PRK07956.1"/>
    <property type="match status" value="1"/>
</dbReference>
<comment type="function">
    <text evidence="1 14">DNA ligase that catalyzes the formation of phosphodiester linkages between 5'-phosphoryl and 3'-hydroxyl groups in double-stranded DNA using NAD as a coenzyme and as the energy source for the reaction. It is essential for DNA replication and repair of damaged DNA.</text>
</comment>
<dbReference type="Gene3D" id="1.10.287.610">
    <property type="entry name" value="Helix hairpin bin"/>
    <property type="match status" value="1"/>
</dbReference>
<comment type="caution">
    <text evidence="14">Lacks conserved residue(s) required for the propagation of feature annotation.</text>
</comment>
<dbReference type="Gene3D" id="3.30.470.30">
    <property type="entry name" value="DNA ligase/mRNA capping enzyme"/>
    <property type="match status" value="1"/>
</dbReference>
<evidence type="ECO:0000256" key="15">
    <source>
        <dbReference type="RuleBase" id="RU000618"/>
    </source>
</evidence>
<dbReference type="Gene3D" id="2.40.50.140">
    <property type="entry name" value="Nucleic acid-binding proteins"/>
    <property type="match status" value="1"/>
</dbReference>
<feature type="binding site" evidence="14">
    <location>
        <position position="113"/>
    </location>
    <ligand>
        <name>NAD(+)</name>
        <dbReference type="ChEBI" id="CHEBI:57540"/>
    </ligand>
</feature>
<accession>A0A088N0U9</accession>
<dbReference type="FunFam" id="2.40.50.140:FF:000012">
    <property type="entry name" value="DNA ligase"/>
    <property type="match status" value="1"/>
</dbReference>
<organism evidence="17">
    <name type="scientific">Candidatus Palibaumannia cicadellinicola</name>
    <dbReference type="NCBI Taxonomy" id="186490"/>
    <lineage>
        <taxon>Bacteria</taxon>
        <taxon>Pseudomonadati</taxon>
        <taxon>Pseudomonadota</taxon>
        <taxon>Gammaproteobacteria</taxon>
        <taxon>Candidatus Palibaumannia</taxon>
    </lineage>
</organism>
<evidence type="ECO:0000256" key="1">
    <source>
        <dbReference type="ARBA" id="ARBA00004067"/>
    </source>
</evidence>
<dbReference type="NCBIfam" id="TIGR00575">
    <property type="entry name" value="dnlj"/>
    <property type="match status" value="1"/>
</dbReference>
<feature type="active site" description="N6-AMP-lysine intermediate" evidence="14">
    <location>
        <position position="115"/>
    </location>
</feature>
<dbReference type="InterPro" id="IPR012340">
    <property type="entry name" value="NA-bd_OB-fold"/>
</dbReference>
<dbReference type="KEGG" id="bcib:IM45_161"/>
<sequence length="685" mass="76799">MKQIEQHIQQLREQLRYWNWLYYVEDAPEVSDVEYDWVMTQLRELEKQRPDLLTNDSPTQHVGGQAQSRFRQVRHKVPMLSLDKILEDTDFLTFDKRVRDRLKHNDDLTYCCELKLDGLAVSLLYKNGKLIRAATRGDGLIGEDVTTNVRTIRMIPLWLKDDGNVPRLIEIRGEVFMSEAGFLRLNEIAKREKSKVFANPRNAAAGSLRQIDPAITATRSLNFLCYGVGLIEGKELPGGHWELLQQFKIWGLPVSDRIRRCAGYNKVLGFYRQVLKMRPVLGFNIDGVVIKVDSLVQQQQLGFIARAPRWAIAYKFPAQEQLTRVQNIEFQVGRTGRITPVARLEPVLVAGALVSNASLHNYDEIKRLGLMIGDTVVIRRAGHVIPQIINVVTAQRSTDAHTVKCPRHCPVCGNEVEQVTGDKIIRCIAGIDCDAQRKEALKHFVSRRAMNVIGMGSQIIDQLVDCKLVQNPADLFRLNKDRVTCLHRMGPKAAQKLINALERAKETTFARFIYALGIREVGEAKAAHLAMYYRNMGALMVADIESLTNVQDIGIIVATHVQNFFNNKNNLAVINELLSPDIGIQWASPLSVLDAVNHAHPFSSKTIVLTGSITTLSREEIKGKLVALGARISGSVSAKTDLLIVGKAPGSKFMKAQQLNIKIMEEAELLSILDAVVKSAKISQT</sequence>
<keyword evidence="4 14" id="KW-0436">Ligase</keyword>
<dbReference type="Pfam" id="PF03119">
    <property type="entry name" value="DNA_ligase_ZBD"/>
    <property type="match status" value="1"/>
</dbReference>
<dbReference type="Pfam" id="PF01653">
    <property type="entry name" value="DNA_ligase_aden"/>
    <property type="match status" value="1"/>
</dbReference>
<evidence type="ECO:0000256" key="8">
    <source>
        <dbReference type="ARBA" id="ARBA00022833"/>
    </source>
</evidence>
<evidence type="ECO:0000256" key="10">
    <source>
        <dbReference type="ARBA" id="ARBA00023027"/>
    </source>
</evidence>
<keyword evidence="14" id="KW-0464">Manganese</keyword>
<dbReference type="InterPro" id="IPR036420">
    <property type="entry name" value="BRCT_dom_sf"/>
</dbReference>
<dbReference type="HAMAP" id="MF_01588">
    <property type="entry name" value="DNA_ligase_A"/>
    <property type="match status" value="1"/>
</dbReference>
<dbReference type="GO" id="GO:0005829">
    <property type="term" value="C:cytosol"/>
    <property type="evidence" value="ECO:0007669"/>
    <property type="project" value="TreeGrafter"/>
</dbReference>
<dbReference type="OrthoDB" id="9759736at2"/>
<feature type="binding site" evidence="14">
    <location>
        <position position="409"/>
    </location>
    <ligand>
        <name>Zn(2+)</name>
        <dbReference type="ChEBI" id="CHEBI:29105"/>
    </ligand>
</feature>
<feature type="binding site" evidence="14">
    <location>
        <position position="291"/>
    </location>
    <ligand>
        <name>NAD(+)</name>
        <dbReference type="ChEBI" id="CHEBI:57540"/>
    </ligand>
</feature>
<keyword evidence="7 14" id="KW-0227">DNA damage</keyword>
<keyword evidence="6 14" id="KW-0479">Metal-binding</keyword>
<dbReference type="SUPFAM" id="SSF47781">
    <property type="entry name" value="RuvA domain 2-like"/>
    <property type="match status" value="1"/>
</dbReference>
<evidence type="ECO:0000259" key="16">
    <source>
        <dbReference type="PROSITE" id="PS50172"/>
    </source>
</evidence>
<feature type="binding site" evidence="14">
    <location>
        <position position="315"/>
    </location>
    <ligand>
        <name>NAD(+)</name>
        <dbReference type="ChEBI" id="CHEBI:57540"/>
    </ligand>
</feature>
<dbReference type="FunFam" id="1.10.287.610:FF:000002">
    <property type="entry name" value="DNA ligase"/>
    <property type="match status" value="1"/>
</dbReference>
<evidence type="ECO:0000256" key="14">
    <source>
        <dbReference type="HAMAP-Rule" id="MF_01588"/>
    </source>
</evidence>
<keyword evidence="10 14" id="KW-0520">NAD</keyword>
<name>A0A088N0U9_9GAMM</name>
<dbReference type="InterPro" id="IPR004149">
    <property type="entry name" value="Znf_DNAligase_C4"/>
</dbReference>
<feature type="binding site" evidence="14">
    <location>
        <position position="433"/>
    </location>
    <ligand>
        <name>Zn(2+)</name>
        <dbReference type="ChEBI" id="CHEBI:29105"/>
    </ligand>
</feature>
<dbReference type="GO" id="GO:0046872">
    <property type="term" value="F:metal ion binding"/>
    <property type="evidence" value="ECO:0007669"/>
    <property type="project" value="UniProtKB-KW"/>
</dbReference>
<dbReference type="CDD" id="cd17748">
    <property type="entry name" value="BRCT_DNA_ligase_like"/>
    <property type="match status" value="1"/>
</dbReference>
<dbReference type="FunFam" id="1.10.150.20:FF:000006">
    <property type="entry name" value="DNA ligase"/>
    <property type="match status" value="1"/>
</dbReference>
<evidence type="ECO:0000256" key="11">
    <source>
        <dbReference type="ARBA" id="ARBA00023204"/>
    </source>
</evidence>
<protein>
    <recommendedName>
        <fullName evidence="3 14">DNA ligase</fullName>
        <ecNumber evidence="2 14">6.5.1.2</ecNumber>
    </recommendedName>
    <alternativeName>
        <fullName evidence="14">Polydeoxyribonucleotide synthase [NAD(+)]</fullName>
    </alternativeName>
</protein>
<reference evidence="17" key="1">
    <citation type="journal article" date="2014" name="MBio">
        <title>Differential genome evolution between companion symbionts in an insect-bacterial symbiosis.</title>
        <authorList>
            <person name="Bennett G.M."/>
            <person name="McCutcheon J.P."/>
            <person name="MacDonald B.R."/>
            <person name="Romanovicz D."/>
            <person name="Moran N.A."/>
        </authorList>
    </citation>
    <scope>NUCLEOTIDE SEQUENCE [LARGE SCALE GENOMIC DNA]</scope>
    <source>
        <strain evidence="17">BGSS</strain>
    </source>
</reference>
<evidence type="ECO:0000256" key="13">
    <source>
        <dbReference type="ARBA" id="ARBA00060881"/>
    </source>
</evidence>
<dbReference type="Gene3D" id="6.20.10.30">
    <property type="match status" value="1"/>
</dbReference>
<feature type="binding site" evidence="14">
    <location>
        <begin position="81"/>
        <end position="82"/>
    </location>
    <ligand>
        <name>NAD(+)</name>
        <dbReference type="ChEBI" id="CHEBI:57540"/>
    </ligand>
</feature>
<dbReference type="InterPro" id="IPR013839">
    <property type="entry name" value="DNAligase_adenylation"/>
</dbReference>
<dbReference type="SUPFAM" id="SSF56091">
    <property type="entry name" value="DNA ligase/mRNA capping enzyme, catalytic domain"/>
    <property type="match status" value="1"/>
</dbReference>
<dbReference type="PANTHER" id="PTHR23389:SF9">
    <property type="entry name" value="DNA LIGASE"/>
    <property type="match status" value="1"/>
</dbReference>
<comment type="cofactor">
    <cofactor evidence="14">
        <name>Mg(2+)</name>
        <dbReference type="ChEBI" id="CHEBI:18420"/>
    </cofactor>
    <cofactor evidence="14">
        <name>Mn(2+)</name>
        <dbReference type="ChEBI" id="CHEBI:29035"/>
    </cofactor>
</comment>
<dbReference type="InterPro" id="IPR013840">
    <property type="entry name" value="DNAligase_N"/>
</dbReference>
<dbReference type="AlphaFoldDB" id="A0A088N0U9"/>
<dbReference type="PROSITE" id="PS01056">
    <property type="entry name" value="DNA_LIGASE_N2"/>
    <property type="match status" value="1"/>
</dbReference>
<dbReference type="EC" id="6.5.1.2" evidence="2 14"/>
<dbReference type="InterPro" id="IPR041663">
    <property type="entry name" value="DisA/LigA_HHH"/>
</dbReference>
<dbReference type="FunFam" id="1.10.150.20:FF:000007">
    <property type="entry name" value="DNA ligase"/>
    <property type="match status" value="1"/>
</dbReference>
<comment type="catalytic activity">
    <reaction evidence="12 14 15">
        <text>NAD(+) + (deoxyribonucleotide)n-3'-hydroxyl + 5'-phospho-(deoxyribonucleotide)m = (deoxyribonucleotide)n+m + AMP + beta-nicotinamide D-nucleotide.</text>
        <dbReference type="EC" id="6.5.1.2"/>
    </reaction>
</comment>
<gene>
    <name evidence="14" type="primary">ligA</name>
    <name evidence="17" type="ORF">IM45_161</name>
</gene>
<keyword evidence="11 14" id="KW-0234">DNA repair</keyword>
<evidence type="ECO:0000256" key="4">
    <source>
        <dbReference type="ARBA" id="ARBA00022598"/>
    </source>
</evidence>
<dbReference type="GO" id="GO:0003911">
    <property type="term" value="F:DNA ligase (NAD+) activity"/>
    <property type="evidence" value="ECO:0007669"/>
    <property type="project" value="UniProtKB-UniRule"/>
</dbReference>
<evidence type="ECO:0000256" key="7">
    <source>
        <dbReference type="ARBA" id="ARBA00022763"/>
    </source>
</evidence>
<evidence type="ECO:0000313" key="17">
    <source>
        <dbReference type="EMBL" id="AIN46966.1"/>
    </source>
</evidence>
<dbReference type="RefSeq" id="WP_038497833.1">
    <property type="nucleotide sequence ID" value="NZ_CP008985.1"/>
</dbReference>
<dbReference type="InterPro" id="IPR001679">
    <property type="entry name" value="DNA_ligase"/>
</dbReference>
<dbReference type="Proteomes" id="UP000067325">
    <property type="component" value="Chromosome"/>
</dbReference>
<dbReference type="PROSITE" id="PS50172">
    <property type="entry name" value="BRCT"/>
    <property type="match status" value="1"/>
</dbReference>
<dbReference type="SUPFAM" id="SSF52113">
    <property type="entry name" value="BRCT domain"/>
    <property type="match status" value="1"/>
</dbReference>
<dbReference type="SUPFAM" id="SSF50249">
    <property type="entry name" value="Nucleic acid-binding proteins"/>
    <property type="match status" value="1"/>
</dbReference>
<dbReference type="GO" id="GO:0006260">
    <property type="term" value="P:DNA replication"/>
    <property type="evidence" value="ECO:0007669"/>
    <property type="project" value="UniProtKB-KW"/>
</dbReference>
<dbReference type="Pfam" id="PF03120">
    <property type="entry name" value="OB_DNA_ligase"/>
    <property type="match status" value="1"/>
</dbReference>
<feature type="binding site" evidence="14">
    <location>
        <begin position="32"/>
        <end position="36"/>
    </location>
    <ligand>
        <name>NAD(+)</name>
        <dbReference type="ChEBI" id="CHEBI:57540"/>
    </ligand>
</feature>
<keyword evidence="8 14" id="KW-0862">Zinc</keyword>
<dbReference type="InterPro" id="IPR001357">
    <property type="entry name" value="BRCT_dom"/>
</dbReference>
<dbReference type="InterPro" id="IPR018239">
    <property type="entry name" value="DNA_ligase_AS"/>
</dbReference>
<dbReference type="InterPro" id="IPR004150">
    <property type="entry name" value="NAD_DNA_ligase_OB"/>
</dbReference>
<proteinExistence type="inferred from homology"/>
<feature type="binding site" evidence="14">
    <location>
        <position position="174"/>
    </location>
    <ligand>
        <name>NAD(+)</name>
        <dbReference type="ChEBI" id="CHEBI:57540"/>
    </ligand>
</feature>
<feature type="binding site" evidence="14">
    <location>
        <position position="412"/>
    </location>
    <ligand>
        <name>Zn(2+)</name>
        <dbReference type="ChEBI" id="CHEBI:29105"/>
    </ligand>
</feature>
<dbReference type="eggNOG" id="COG0272">
    <property type="taxonomic scope" value="Bacteria"/>
</dbReference>
<feature type="binding site" evidence="14">
    <location>
        <position position="136"/>
    </location>
    <ligand>
        <name>NAD(+)</name>
        <dbReference type="ChEBI" id="CHEBI:57540"/>
    </ligand>
</feature>
<dbReference type="SMART" id="SM00292">
    <property type="entry name" value="BRCT"/>
    <property type="match status" value="1"/>
</dbReference>
<dbReference type="SMART" id="SM00532">
    <property type="entry name" value="LIGANc"/>
    <property type="match status" value="1"/>
</dbReference>
<dbReference type="GO" id="GO:0006281">
    <property type="term" value="P:DNA repair"/>
    <property type="evidence" value="ECO:0007669"/>
    <property type="project" value="UniProtKB-KW"/>
</dbReference>
<evidence type="ECO:0000256" key="5">
    <source>
        <dbReference type="ARBA" id="ARBA00022705"/>
    </source>
</evidence>
<dbReference type="FunFam" id="3.30.470.30:FF:000001">
    <property type="entry name" value="DNA ligase"/>
    <property type="match status" value="1"/>
</dbReference>
<evidence type="ECO:0000256" key="9">
    <source>
        <dbReference type="ARBA" id="ARBA00022842"/>
    </source>
</evidence>
<keyword evidence="5 14" id="KW-0235">DNA replication</keyword>